<dbReference type="EMBL" id="CAEQ01002788">
    <property type="protein sequence ID" value="CCD17644.1"/>
    <property type="molecule type" value="Genomic_DNA"/>
</dbReference>
<reference evidence="2 3" key="2">
    <citation type="journal article" date="2012" name="Proc. Natl. Acad. Sci. U.S.A.">
        <title>Antigenic diversity is generated by distinct evolutionary mechanisms in African trypanosome species.</title>
        <authorList>
            <person name="Jackson A.P."/>
            <person name="Berry A."/>
            <person name="Aslett M."/>
            <person name="Allison H.C."/>
            <person name="Burton P."/>
            <person name="Vavrova-Anderson J."/>
            <person name="Brown R."/>
            <person name="Browne H."/>
            <person name="Corton N."/>
            <person name="Hauser H."/>
            <person name="Gamble J."/>
            <person name="Gilderthorp R."/>
            <person name="Marcello L."/>
            <person name="McQuillan J."/>
            <person name="Otto T.D."/>
            <person name="Quail M.A."/>
            <person name="Sanders M.J."/>
            <person name="van Tonder A."/>
            <person name="Ginger M.L."/>
            <person name="Field M.C."/>
            <person name="Barry J.D."/>
            <person name="Hertz-Fowler C."/>
            <person name="Berriman M."/>
        </authorList>
    </citation>
    <scope>NUCLEOTIDE SEQUENCE [LARGE SCALE GENOMIC DNA]</scope>
    <source>
        <strain evidence="2 3">IL3000</strain>
    </source>
</reference>
<evidence type="ECO:0000313" key="3">
    <source>
        <dbReference type="Proteomes" id="UP000000702"/>
    </source>
</evidence>
<sequence>MPFSITPTMLICQLALRLLTLRDRPLHVCFRTLHPYADIFMPIIPVLSSTSTHALCSSCRADVCSSSTLLSSFHLAVSGDGAWNSAPRLSSLYFQSPCGRAVSMTTKVQHLPHISTIPDDAPV</sequence>
<evidence type="ECO:0000313" key="1">
    <source>
        <dbReference type="EMBL" id="CCD16680.1"/>
    </source>
</evidence>
<dbReference type="Proteomes" id="UP000000702">
    <property type="component" value="Unassembled WGS sequence"/>
</dbReference>
<name>F9WJY4_TRYCI</name>
<keyword evidence="3" id="KW-1185">Reference proteome</keyword>
<organism evidence="2 3">
    <name type="scientific">Trypanosoma congolense (strain IL3000)</name>
    <dbReference type="NCBI Taxonomy" id="1068625"/>
    <lineage>
        <taxon>Eukaryota</taxon>
        <taxon>Discoba</taxon>
        <taxon>Euglenozoa</taxon>
        <taxon>Kinetoplastea</taxon>
        <taxon>Metakinetoplastina</taxon>
        <taxon>Trypanosomatida</taxon>
        <taxon>Trypanosomatidae</taxon>
        <taxon>Trypanosoma</taxon>
        <taxon>Nannomonas</taxon>
    </lineage>
</organism>
<evidence type="ECO:0000313" key="2">
    <source>
        <dbReference type="EMBL" id="CCD17644.1"/>
    </source>
</evidence>
<dbReference type="AlphaFoldDB" id="F9WJY4"/>
<proteinExistence type="predicted"/>
<comment type="caution">
    <text evidence="2">The sequence shown here is derived from an EMBL/GenBank/DDBJ whole genome shotgun (WGS) entry which is preliminary data.</text>
</comment>
<gene>
    <name evidence="1" type="ORF">TCIL3000_0_15870</name>
    <name evidence="2" type="ORF">TCIL3000_0_24480</name>
</gene>
<reference evidence="3" key="1">
    <citation type="submission" date="2011-07" db="EMBL/GenBank/DDBJ databases">
        <title>Divergent evolution of antigenic variation in African trypanosomes.</title>
        <authorList>
            <person name="Jackson A.P."/>
            <person name="Berry A."/>
            <person name="Allison H.C."/>
            <person name="Burton P."/>
            <person name="Anderson J."/>
            <person name="Aslett M."/>
            <person name="Brown R."/>
            <person name="Corton N."/>
            <person name="Harris D."/>
            <person name="Hauser H."/>
            <person name="Gamble J."/>
            <person name="Gilderthorp R."/>
            <person name="McQuillan J."/>
            <person name="Quail M.A."/>
            <person name="Sanders M."/>
            <person name="Van Tonder A."/>
            <person name="Ginger M.L."/>
            <person name="Donelson J.E."/>
            <person name="Field M.C."/>
            <person name="Barry J.D."/>
            <person name="Berriman M."/>
            <person name="Hertz-Fowler C."/>
        </authorList>
    </citation>
    <scope>NUCLEOTIDE SEQUENCE [LARGE SCALE GENOMIC DNA]</scope>
    <source>
        <strain evidence="3">IL3000</strain>
    </source>
</reference>
<protein>
    <submittedName>
        <fullName evidence="2">Uncharacterized protein</fullName>
    </submittedName>
</protein>
<accession>F9WJY4</accession>
<dbReference type="EMBL" id="CAEQ01002398">
    <property type="protein sequence ID" value="CCD16680.1"/>
    <property type="molecule type" value="Genomic_DNA"/>
</dbReference>